<sequence>MICFLKCHELKSTFNNQMIDDILNQLQKCESEEGKNPILDDATALSDYYVKLKNDVVQLTQKNNELTDRLEALKAGGVVSSEVDVNQLKQQVIDLYREKDEKNKNIDQLKEQIQKYEGKKASLEQDFQALQDENAHLNKTVAELGEKRTDLELKLDRLNKELDETTEQFQKRTIEVEQLRNANDEYRKKIKESTNFIREAEKNNAVHPLTQFILKTDAHAGAITGIQYGQDYDSFYTVGDDKKLIQWALPSVTEKQNITLASIPNSLRITHDFLRAALPCKDHKIYLFDLTTGRSLTTLSSHNDECSDCQWISKNQLISASKDRTVKIFDINKGSCMSTISTITAVYSICATNSPTVFAVGCNDGAIKLVDTREKKIIAKIEKIHSKQITSLIPSTAKDRIYSLGMDGCVCETSIDGRVRIRQLSHPSLVVKNHFAKLSASPCGGFVAAGSDDGTVLLFDMNQENKVYENKHHNKPVLCSAFAVNMLITADTNHTLAYWT</sequence>
<feature type="repeat" description="WD" evidence="3">
    <location>
        <begin position="299"/>
        <end position="339"/>
    </location>
</feature>
<evidence type="ECO:0000313" key="5">
    <source>
        <dbReference type="EMBL" id="OHT00110.1"/>
    </source>
</evidence>
<gene>
    <name evidence="5" type="ORF">TRFO_08090</name>
</gene>
<name>A0A1J4JRF8_9EUKA</name>
<keyword evidence="2" id="KW-0677">Repeat</keyword>
<dbReference type="PROSITE" id="PS50082">
    <property type="entry name" value="WD_REPEATS_2"/>
    <property type="match status" value="1"/>
</dbReference>
<evidence type="ECO:0000256" key="4">
    <source>
        <dbReference type="SAM" id="Coils"/>
    </source>
</evidence>
<proteinExistence type="predicted"/>
<accession>A0A1J4JRF8</accession>
<dbReference type="SUPFAM" id="SSF50978">
    <property type="entry name" value="WD40 repeat-like"/>
    <property type="match status" value="1"/>
</dbReference>
<keyword evidence="6" id="KW-1185">Reference proteome</keyword>
<dbReference type="InterPro" id="IPR036322">
    <property type="entry name" value="WD40_repeat_dom_sf"/>
</dbReference>
<protein>
    <submittedName>
        <fullName evidence="5">Uncharacterized protein</fullName>
    </submittedName>
</protein>
<dbReference type="InterPro" id="IPR015943">
    <property type="entry name" value="WD40/YVTN_repeat-like_dom_sf"/>
</dbReference>
<dbReference type="RefSeq" id="XP_068353246.1">
    <property type="nucleotide sequence ID" value="XM_068494084.1"/>
</dbReference>
<dbReference type="VEuPathDB" id="TrichDB:TRFO_08090"/>
<dbReference type="InterPro" id="IPR001680">
    <property type="entry name" value="WD40_rpt"/>
</dbReference>
<comment type="caution">
    <text evidence="5">The sequence shown here is derived from an EMBL/GenBank/DDBJ whole genome shotgun (WGS) entry which is preliminary data.</text>
</comment>
<organism evidence="5 6">
    <name type="scientific">Tritrichomonas foetus</name>
    <dbReference type="NCBI Taxonomy" id="1144522"/>
    <lineage>
        <taxon>Eukaryota</taxon>
        <taxon>Metamonada</taxon>
        <taxon>Parabasalia</taxon>
        <taxon>Tritrichomonadida</taxon>
        <taxon>Tritrichomonadidae</taxon>
        <taxon>Tritrichomonas</taxon>
    </lineage>
</organism>
<evidence type="ECO:0000256" key="2">
    <source>
        <dbReference type="ARBA" id="ARBA00022737"/>
    </source>
</evidence>
<dbReference type="SMART" id="SM00320">
    <property type="entry name" value="WD40"/>
    <property type="match status" value="6"/>
</dbReference>
<dbReference type="EMBL" id="MLAK01000971">
    <property type="protein sequence ID" value="OHT00110.1"/>
    <property type="molecule type" value="Genomic_DNA"/>
</dbReference>
<dbReference type="Proteomes" id="UP000179807">
    <property type="component" value="Unassembled WGS sequence"/>
</dbReference>
<dbReference type="PANTHER" id="PTHR44019:SF8">
    <property type="entry name" value="POC1 CENTRIOLAR PROTEIN HOMOLOG"/>
    <property type="match status" value="1"/>
</dbReference>
<evidence type="ECO:0000313" key="6">
    <source>
        <dbReference type="Proteomes" id="UP000179807"/>
    </source>
</evidence>
<reference evidence="5" key="1">
    <citation type="submission" date="2016-10" db="EMBL/GenBank/DDBJ databases">
        <authorList>
            <person name="Benchimol M."/>
            <person name="Almeida L.G."/>
            <person name="Vasconcelos A.T."/>
            <person name="Perreira-Neves A."/>
            <person name="Rosa I.A."/>
            <person name="Tasca T."/>
            <person name="Bogo M.R."/>
            <person name="de Souza W."/>
        </authorList>
    </citation>
    <scope>NUCLEOTIDE SEQUENCE [LARGE SCALE GENOMIC DNA]</scope>
    <source>
        <strain evidence="5">K</strain>
    </source>
</reference>
<dbReference type="Pfam" id="PF00400">
    <property type="entry name" value="WD40"/>
    <property type="match status" value="2"/>
</dbReference>
<dbReference type="OrthoDB" id="538223at2759"/>
<evidence type="ECO:0000256" key="3">
    <source>
        <dbReference type="PROSITE-ProRule" id="PRU00221"/>
    </source>
</evidence>
<dbReference type="AlphaFoldDB" id="A0A1J4JRF8"/>
<keyword evidence="4" id="KW-0175">Coiled coil</keyword>
<dbReference type="GeneID" id="94828788"/>
<dbReference type="InterPro" id="IPR050505">
    <property type="entry name" value="WDR55/POC1"/>
</dbReference>
<dbReference type="Gene3D" id="2.130.10.10">
    <property type="entry name" value="YVTN repeat-like/Quinoprotein amine dehydrogenase"/>
    <property type="match status" value="2"/>
</dbReference>
<dbReference type="Gene3D" id="1.10.287.1490">
    <property type="match status" value="1"/>
</dbReference>
<dbReference type="PANTHER" id="PTHR44019">
    <property type="entry name" value="WD REPEAT-CONTAINING PROTEIN 55"/>
    <property type="match status" value="1"/>
</dbReference>
<keyword evidence="1 3" id="KW-0853">WD repeat</keyword>
<evidence type="ECO:0000256" key="1">
    <source>
        <dbReference type="ARBA" id="ARBA00022574"/>
    </source>
</evidence>
<feature type="coiled-coil region" evidence="4">
    <location>
        <begin position="49"/>
        <end position="203"/>
    </location>
</feature>